<evidence type="ECO:0000256" key="1">
    <source>
        <dbReference type="SAM" id="Phobius"/>
    </source>
</evidence>
<reference evidence="2 3" key="1">
    <citation type="submission" date="2015-05" db="EMBL/GenBank/DDBJ databases">
        <authorList>
            <person name="Wang D.B."/>
            <person name="Wang M."/>
        </authorList>
    </citation>
    <scope>NUCLEOTIDE SEQUENCE [LARGE SCALE GENOMIC DNA]</scope>
    <source>
        <strain evidence="2 3">IMCC 12053</strain>
    </source>
</reference>
<dbReference type="PATRIC" id="fig|1397108.4.peg.312"/>
<dbReference type="KEGG" id="cmar:IMCC12053_298"/>
<proteinExistence type="predicted"/>
<dbReference type="Proteomes" id="UP000064920">
    <property type="component" value="Chromosome"/>
</dbReference>
<protein>
    <submittedName>
        <fullName evidence="2">Uncharacterized protein</fullName>
    </submittedName>
</protein>
<organism evidence="2 3">
    <name type="scientific">Celeribacter marinus</name>
    <dbReference type="NCBI Taxonomy" id="1397108"/>
    <lineage>
        <taxon>Bacteria</taxon>
        <taxon>Pseudomonadati</taxon>
        <taxon>Pseudomonadota</taxon>
        <taxon>Alphaproteobacteria</taxon>
        <taxon>Rhodobacterales</taxon>
        <taxon>Roseobacteraceae</taxon>
        <taxon>Celeribacter</taxon>
    </lineage>
</organism>
<evidence type="ECO:0000313" key="3">
    <source>
        <dbReference type="Proteomes" id="UP000064920"/>
    </source>
</evidence>
<name>A0A0N9ZC73_9RHOB</name>
<gene>
    <name evidence="2" type="ORF">IMCC12053_298</name>
</gene>
<dbReference type="AlphaFoldDB" id="A0A0N9ZC73"/>
<dbReference type="EMBL" id="CP012023">
    <property type="protein sequence ID" value="ALI54248.1"/>
    <property type="molecule type" value="Genomic_DNA"/>
</dbReference>
<keyword evidence="3" id="KW-1185">Reference proteome</keyword>
<keyword evidence="1" id="KW-1133">Transmembrane helix</keyword>
<feature type="transmembrane region" description="Helical" evidence="1">
    <location>
        <begin position="15"/>
        <end position="33"/>
    </location>
</feature>
<keyword evidence="1" id="KW-0472">Membrane</keyword>
<accession>A0A0N9ZC73</accession>
<keyword evidence="1" id="KW-0812">Transmembrane</keyword>
<sequence>MRTIRPLMSGPKGPVFAGQLAQFAILAGAAHWLRRKRKSFT</sequence>
<evidence type="ECO:0000313" key="2">
    <source>
        <dbReference type="EMBL" id="ALI54248.1"/>
    </source>
</evidence>